<feature type="chain" id="PRO_5004574780" evidence="2">
    <location>
        <begin position="21"/>
        <end position="113"/>
    </location>
</feature>
<evidence type="ECO:0000256" key="1">
    <source>
        <dbReference type="SAM" id="MobiDB-lite"/>
    </source>
</evidence>
<evidence type="ECO:0000313" key="3">
    <source>
        <dbReference type="EMBL" id="JAA94312.1"/>
    </source>
</evidence>
<feature type="signal peptide" evidence="2">
    <location>
        <begin position="1"/>
        <end position="20"/>
    </location>
</feature>
<evidence type="ECO:0000256" key="2">
    <source>
        <dbReference type="SAM" id="SignalP"/>
    </source>
</evidence>
<name>T1E3A7_9DIPT</name>
<proteinExistence type="evidence at transcript level"/>
<feature type="region of interest" description="Disordered" evidence="1">
    <location>
        <begin position="57"/>
        <end position="113"/>
    </location>
</feature>
<dbReference type="AlphaFoldDB" id="T1E3A7"/>
<protein>
    <submittedName>
        <fullName evidence="3">Putative sg3 mucin</fullName>
    </submittedName>
</protein>
<feature type="compositionally biased region" description="Low complexity" evidence="1">
    <location>
        <begin position="64"/>
        <end position="81"/>
    </location>
</feature>
<keyword evidence="2" id="KW-0732">Signal</keyword>
<accession>T1E3A7</accession>
<feature type="compositionally biased region" description="Gly residues" evidence="1">
    <location>
        <begin position="82"/>
        <end position="94"/>
    </location>
</feature>
<feature type="compositionally biased region" description="Low complexity" evidence="1">
    <location>
        <begin position="95"/>
        <end position="113"/>
    </location>
</feature>
<organism evidence="3">
    <name type="scientific">Psorophora albipes</name>
    <dbReference type="NCBI Taxonomy" id="869069"/>
    <lineage>
        <taxon>Eukaryota</taxon>
        <taxon>Metazoa</taxon>
        <taxon>Ecdysozoa</taxon>
        <taxon>Arthropoda</taxon>
        <taxon>Hexapoda</taxon>
        <taxon>Insecta</taxon>
        <taxon>Pterygota</taxon>
        <taxon>Neoptera</taxon>
        <taxon>Endopterygota</taxon>
        <taxon>Diptera</taxon>
        <taxon>Nematocera</taxon>
        <taxon>Culicoidea</taxon>
        <taxon>Culicidae</taxon>
        <taxon>Culicinae</taxon>
        <taxon>Aedini</taxon>
        <taxon>Psorophora</taxon>
    </lineage>
</organism>
<sequence length="113" mass="11355">MKLLLIAGLVLIATTVNVSGFRFFGPWWAPRTCPNNTEPAPGWPWFLPGRPCIPVVVGPPPGANGTNSNNSIDDGDSANNGNAGGNSTDGGNASGNGTAASEGSSSGNSSNTR</sequence>
<dbReference type="EMBL" id="GALA01000540">
    <property type="protein sequence ID" value="JAA94312.1"/>
    <property type="molecule type" value="mRNA"/>
</dbReference>
<reference evidence="3" key="1">
    <citation type="journal article" date="2013" name="BMC Genomics">
        <title>A deep insight into the sialotranscriptome of the mosquito, Psorophora albipes.</title>
        <authorList>
            <person name="Chagas A.C."/>
            <person name="Calvo E."/>
            <person name="Rios-Velasquez C.M."/>
            <person name="Pessoa F.A."/>
            <person name="Medeiros J.F."/>
            <person name="Ribeiro J.M."/>
        </authorList>
    </citation>
    <scope>NUCLEOTIDE SEQUENCE</scope>
</reference>